<dbReference type="InterPro" id="IPR036770">
    <property type="entry name" value="Ankyrin_rpt-contain_sf"/>
</dbReference>
<evidence type="ECO:0000256" key="1">
    <source>
        <dbReference type="ARBA" id="ARBA00022737"/>
    </source>
</evidence>
<dbReference type="InterPro" id="IPR056884">
    <property type="entry name" value="NPHP3-like_N"/>
</dbReference>
<evidence type="ECO:0000259" key="4">
    <source>
        <dbReference type="Pfam" id="PF24883"/>
    </source>
</evidence>
<evidence type="ECO:0000259" key="3">
    <source>
        <dbReference type="Pfam" id="PF17100"/>
    </source>
</evidence>
<keyword evidence="1" id="KW-0677">Repeat</keyword>
<proteinExistence type="predicted"/>
<evidence type="ECO:0000313" key="6">
    <source>
        <dbReference type="Proteomes" id="UP001338125"/>
    </source>
</evidence>
<reference evidence="5 6" key="1">
    <citation type="submission" date="2024-01" db="EMBL/GenBank/DDBJ databases">
        <title>Complete genome of Cladobotryum mycophilum ATHUM6906.</title>
        <authorList>
            <person name="Christinaki A.C."/>
            <person name="Myridakis A.I."/>
            <person name="Kouvelis V.N."/>
        </authorList>
    </citation>
    <scope>NUCLEOTIDE SEQUENCE [LARGE SCALE GENOMIC DNA]</scope>
    <source>
        <strain evidence="5 6">ATHUM6906</strain>
    </source>
</reference>
<dbReference type="Pfam" id="PF24883">
    <property type="entry name" value="NPHP3_N"/>
    <property type="match status" value="2"/>
</dbReference>
<keyword evidence="6" id="KW-1185">Reference proteome</keyword>
<dbReference type="SUPFAM" id="SSF52540">
    <property type="entry name" value="P-loop containing nucleoside triphosphate hydrolases"/>
    <property type="match status" value="1"/>
</dbReference>
<dbReference type="Proteomes" id="UP001338125">
    <property type="component" value="Unassembled WGS sequence"/>
</dbReference>
<organism evidence="5 6">
    <name type="scientific">Cladobotryum mycophilum</name>
    <dbReference type="NCBI Taxonomy" id="491253"/>
    <lineage>
        <taxon>Eukaryota</taxon>
        <taxon>Fungi</taxon>
        <taxon>Dikarya</taxon>
        <taxon>Ascomycota</taxon>
        <taxon>Pezizomycotina</taxon>
        <taxon>Sordariomycetes</taxon>
        <taxon>Hypocreomycetidae</taxon>
        <taxon>Hypocreales</taxon>
        <taxon>Hypocreaceae</taxon>
        <taxon>Cladobotryum</taxon>
    </lineage>
</organism>
<dbReference type="PANTHER" id="PTHR10039:SF14">
    <property type="entry name" value="NACHT DOMAIN-CONTAINING PROTEIN"/>
    <property type="match status" value="1"/>
</dbReference>
<feature type="domain" description="Nephrocystin 3-like N-terminal" evidence="4">
    <location>
        <begin position="395"/>
        <end position="498"/>
    </location>
</feature>
<dbReference type="SUPFAM" id="SSF48403">
    <property type="entry name" value="Ankyrin repeat"/>
    <property type="match status" value="1"/>
</dbReference>
<comment type="caution">
    <text evidence="5">The sequence shown here is derived from an EMBL/GenBank/DDBJ whole genome shotgun (WGS) entry which is preliminary data.</text>
</comment>
<sequence length="1331" mass="148632">MGHLSRLKVLFGSKKRKKQPDAKRTATTGSTTLSVQSTLVQLSPQNTTSSSVDNASYDDLWAEAFRKFEARESDLAADYTRHLKAFHNSGSNNSGGSTNFLSNATSAEALMRGLLADREKKQWRVPLLEKDVKIRAQIEKLTKFCLYTDEIVKQAFSAQPHAAMAWSGVSILLPLITSGKVQHDAMLAGFEYIGDIQMYWKIYEEGNRINVDPRHKEIREALVKLYSYIVEYQARVICHLSSAQLSRTWQKVADLNDWDGRKQGIAELDAHCCRLVSESDKVRIERQRDLQLQEIQESRTILSEIRKGLQDLENQAVSRYNDAMESALLRDLSSDYEHYKNINPLRVQGTCEWLFNDANFRKWRASTESSILWVSAGPGCGKSVLTRCLTGVEGQMDSASGLTGILHQLFVQDSTGDLIKHGLASHRNHGDKLRHNFAELWRVLLASAKSYPSGDIICVLDALDECSEETREKFLLALDNFFTVEAHRCRLKFLITSRPYDDLEAAFKRHTKRSSYLRVDGDDKVMEIGREINFVIDIKVEEFTEDFSENHRKILSERLKAMDNRTYLWLHLTFDIIKKRRSFFSKASRIQDLLNSVPTRVSEAYETILNHTSDDLDDQLMTKGLLEIILAATRPLTLEEANHALTLRVAKGDFPSQVAINDELWPKEGFKTVVKNLSGLFITVCDSRLSFIHLTAREFLTDTNKQGKWHGRFPVQQSHATMSISCIRYLSAVDPGTLHGELEIVGKDFPFLPYALTNWSSHYNSQHDAGRQNLCESARKLCDTSEGRGNQLVQMYCQSNTMFWVMEEESDYTQLNLACGLGLTPVVRQILNGLNMDPGYAEIYFRAISAAAWQGNADVVRCLLESTSDNEAHKQGDSMALTAVLSSYHLDKLRQFEVVKTILDGNSNNIQILDEEAISCAMYMGGRALVSLLLERLGDQIHFSDDVLEKAISNPDDGAEVVELLLDQRGDEVHTSENILMAAAYNYRSAAQVLAVLLKRRGAEVQITEKILVQAAENQECGSDIFALLLEQRGESIRITDNVVTAAAKNPGCALDMLKLLFQQRGDEIEITETLAEAVVGSRKFGNQLLKFILDTRGHNSISITASILEEAAGNLGCGTQVTTMLLDIAGAINVPVTAKAIENAAENRFQGHEILSCIFGKLGSGLPITERAFEKAAENMQRGAEVMDLLLGAVDDGVPITAQTIELAARNSESGKGILEHILKKRGNGIPITAKALEKAAHNSGPEVMSMLLDAVGDRVPITSEAVMNAAKNRKRGKELMELLLQRRPEEVRVTDEVLAAAARNEGCAEEIKAILLRKRDDDMKINEST</sequence>
<dbReference type="EMBL" id="JAVFKD010000012">
    <property type="protein sequence ID" value="KAK5993626.1"/>
    <property type="molecule type" value="Genomic_DNA"/>
</dbReference>
<protein>
    <submittedName>
        <fullName evidence="5">Vegetative incompatibility HET-E-1-like protein</fullName>
    </submittedName>
</protein>
<dbReference type="Gene3D" id="3.40.50.300">
    <property type="entry name" value="P-loop containing nucleotide triphosphate hydrolases"/>
    <property type="match status" value="1"/>
</dbReference>
<feature type="domain" description="Nephrocystin 3-like N-terminal" evidence="4">
    <location>
        <begin position="349"/>
        <end position="388"/>
    </location>
</feature>
<feature type="domain" description="NWD NACHT-NTPase N-terminal" evidence="3">
    <location>
        <begin position="59"/>
        <end position="267"/>
    </location>
</feature>
<dbReference type="Pfam" id="PF23397">
    <property type="entry name" value="DUF7104"/>
    <property type="match status" value="10"/>
</dbReference>
<gene>
    <name evidence="5" type="ORF">PT974_07061</name>
</gene>
<dbReference type="InterPro" id="IPR027417">
    <property type="entry name" value="P-loop_NTPase"/>
</dbReference>
<feature type="region of interest" description="Disordered" evidence="2">
    <location>
        <begin position="10"/>
        <end position="30"/>
    </location>
</feature>
<evidence type="ECO:0000256" key="2">
    <source>
        <dbReference type="SAM" id="MobiDB-lite"/>
    </source>
</evidence>
<dbReference type="Pfam" id="PF17100">
    <property type="entry name" value="NACHT_N"/>
    <property type="match status" value="1"/>
</dbReference>
<dbReference type="Gene3D" id="1.20.5.340">
    <property type="match status" value="2"/>
</dbReference>
<accession>A0ABR0SN59</accession>
<dbReference type="Gene3D" id="1.25.40.20">
    <property type="entry name" value="Ankyrin repeat-containing domain"/>
    <property type="match status" value="1"/>
</dbReference>
<dbReference type="PANTHER" id="PTHR10039">
    <property type="entry name" value="AMELOGENIN"/>
    <property type="match status" value="1"/>
</dbReference>
<dbReference type="InterPro" id="IPR055530">
    <property type="entry name" value="DUF7104"/>
</dbReference>
<name>A0ABR0SN59_9HYPO</name>
<evidence type="ECO:0000313" key="5">
    <source>
        <dbReference type="EMBL" id="KAK5993626.1"/>
    </source>
</evidence>
<dbReference type="InterPro" id="IPR031359">
    <property type="entry name" value="NACHT_N"/>
</dbReference>